<gene>
    <name evidence="2" type="ORF">SAMN05421773_114117</name>
</gene>
<proteinExistence type="predicted"/>
<organism evidence="2 3">
    <name type="scientific">Streptomyces aidingensis</name>
    <dbReference type="NCBI Taxonomy" id="910347"/>
    <lineage>
        <taxon>Bacteria</taxon>
        <taxon>Bacillati</taxon>
        <taxon>Actinomycetota</taxon>
        <taxon>Actinomycetes</taxon>
        <taxon>Kitasatosporales</taxon>
        <taxon>Streptomycetaceae</taxon>
        <taxon>Streptomyces</taxon>
    </lineage>
</organism>
<sequence>MRWPFSPGSPGSPGGGFLRRLGPAVRWTAGALALVVVLPLIAALVFLRGMYSGPIDAQAHSRGRDAVWLGHAWVDGRHDETDLAALAARIEGTGIRDVYVHTGPMEDDGTLPPERHPRADWLLTAMAERLPRVRVQAWIGNRLAYGDDTSGLRLADPDDRAGVVATAGRMLDLGFDGVHLNVEAIASGDQDYLRLLDALAAQVGGRGGVLSVSAHQIDPLPRMDSVVSAVTGKHKWWSQRYFGQVARRVDQIAVMSYDGQTPVESLYGGYVAQQTELALQVTPEDTELLMGLPFFHNGDLIHRAETVRAAVRGVRLGLTREDPRRAAFGVALYVDYAATADDWRTYRRHWGGTG</sequence>
<dbReference type="RefSeq" id="WP_245834405.1">
    <property type="nucleotide sequence ID" value="NZ_FOLM01000014.1"/>
</dbReference>
<feature type="transmembrane region" description="Helical" evidence="1">
    <location>
        <begin position="27"/>
        <end position="47"/>
    </location>
</feature>
<dbReference type="SUPFAM" id="SSF51445">
    <property type="entry name" value="(Trans)glycosidases"/>
    <property type="match status" value="1"/>
</dbReference>
<reference evidence="2 3" key="1">
    <citation type="submission" date="2016-10" db="EMBL/GenBank/DDBJ databases">
        <authorList>
            <person name="de Groot N.N."/>
        </authorList>
    </citation>
    <scope>NUCLEOTIDE SEQUENCE [LARGE SCALE GENOMIC DNA]</scope>
    <source>
        <strain evidence="2 3">CGMCC 4.5739</strain>
    </source>
</reference>
<protein>
    <submittedName>
        <fullName evidence="2">Glycosyl hydrolases family 18</fullName>
    </submittedName>
</protein>
<dbReference type="InterPro" id="IPR017853">
    <property type="entry name" value="GH"/>
</dbReference>
<accession>A0A1I1S039</accession>
<evidence type="ECO:0000256" key="1">
    <source>
        <dbReference type="SAM" id="Phobius"/>
    </source>
</evidence>
<dbReference type="AlphaFoldDB" id="A0A1I1S039"/>
<keyword evidence="2" id="KW-0378">Hydrolase</keyword>
<dbReference type="STRING" id="910347.SAMN05421773_114117"/>
<dbReference type="GO" id="GO:0016787">
    <property type="term" value="F:hydrolase activity"/>
    <property type="evidence" value="ECO:0007669"/>
    <property type="project" value="UniProtKB-KW"/>
</dbReference>
<dbReference type="Gene3D" id="3.20.20.80">
    <property type="entry name" value="Glycosidases"/>
    <property type="match status" value="1"/>
</dbReference>
<name>A0A1I1S039_9ACTN</name>
<keyword evidence="3" id="KW-1185">Reference proteome</keyword>
<keyword evidence="1" id="KW-1133">Transmembrane helix</keyword>
<evidence type="ECO:0000313" key="3">
    <source>
        <dbReference type="Proteomes" id="UP000199207"/>
    </source>
</evidence>
<keyword evidence="1" id="KW-0812">Transmembrane</keyword>
<evidence type="ECO:0000313" key="2">
    <source>
        <dbReference type="EMBL" id="SFD39934.1"/>
    </source>
</evidence>
<dbReference type="Proteomes" id="UP000199207">
    <property type="component" value="Unassembled WGS sequence"/>
</dbReference>
<dbReference type="EMBL" id="FOLM01000014">
    <property type="protein sequence ID" value="SFD39934.1"/>
    <property type="molecule type" value="Genomic_DNA"/>
</dbReference>
<keyword evidence="1" id="KW-0472">Membrane</keyword>